<dbReference type="Proteomes" id="UP001157161">
    <property type="component" value="Unassembled WGS sequence"/>
</dbReference>
<feature type="region of interest" description="Disordered" evidence="2">
    <location>
        <begin position="143"/>
        <end position="186"/>
    </location>
</feature>
<evidence type="ECO:0000256" key="2">
    <source>
        <dbReference type="SAM" id="MobiDB-lite"/>
    </source>
</evidence>
<comment type="similarity">
    <text evidence="1">Belongs to the LytR/CpsA/Psr (LCP) family.</text>
</comment>
<evidence type="ECO:0000256" key="3">
    <source>
        <dbReference type="SAM" id="Phobius"/>
    </source>
</evidence>
<dbReference type="InterPro" id="IPR050922">
    <property type="entry name" value="LytR/CpsA/Psr_CW_biosynth"/>
</dbReference>
<reference evidence="5" key="1">
    <citation type="journal article" date="2014" name="Int. J. Syst. Evol. Microbiol.">
        <title>Complete genome sequence of Corynebacterium casei LMG S-19264T (=DSM 44701T), isolated from a smear-ripened cheese.</title>
        <authorList>
            <consortium name="US DOE Joint Genome Institute (JGI-PGF)"/>
            <person name="Walter F."/>
            <person name="Albersmeier A."/>
            <person name="Kalinowski J."/>
            <person name="Ruckert C."/>
        </authorList>
    </citation>
    <scope>NUCLEOTIDE SEQUENCE</scope>
    <source>
        <strain evidence="5">NBRC 112290</strain>
    </source>
</reference>
<evidence type="ECO:0000313" key="5">
    <source>
        <dbReference type="EMBL" id="GMA32711.1"/>
    </source>
</evidence>
<keyword evidence="3" id="KW-0472">Membrane</keyword>
<dbReference type="Gene3D" id="3.30.420.590">
    <property type="match status" value="1"/>
</dbReference>
<gene>
    <name evidence="5" type="ORF">GCM10025875_27030</name>
</gene>
<keyword evidence="3" id="KW-1133">Transmembrane helix</keyword>
<dbReference type="AlphaFoldDB" id="A0AA38CT66"/>
<name>A0AA38CT66_9MICO</name>
<evidence type="ECO:0000256" key="1">
    <source>
        <dbReference type="ARBA" id="ARBA00006068"/>
    </source>
</evidence>
<dbReference type="InterPro" id="IPR004474">
    <property type="entry name" value="LytR_CpsA_psr"/>
</dbReference>
<keyword evidence="6" id="KW-1185">Reference proteome</keyword>
<dbReference type="Pfam" id="PF03816">
    <property type="entry name" value="LytR_cpsA_psr"/>
    <property type="match status" value="1"/>
</dbReference>
<proteinExistence type="inferred from homology"/>
<feature type="domain" description="Cell envelope-related transcriptional attenuator" evidence="4">
    <location>
        <begin position="118"/>
        <end position="150"/>
    </location>
</feature>
<evidence type="ECO:0000259" key="4">
    <source>
        <dbReference type="Pfam" id="PF03816"/>
    </source>
</evidence>
<dbReference type="PANTHER" id="PTHR33392:SF6">
    <property type="entry name" value="POLYISOPRENYL-TEICHOIC ACID--PEPTIDOGLYCAN TEICHOIC ACID TRANSFERASE TAGU"/>
    <property type="match status" value="1"/>
</dbReference>
<feature type="transmembrane region" description="Helical" evidence="3">
    <location>
        <begin position="29"/>
        <end position="50"/>
    </location>
</feature>
<organism evidence="5 6">
    <name type="scientific">Litorihabitans aurantiacus</name>
    <dbReference type="NCBI Taxonomy" id="1930061"/>
    <lineage>
        <taxon>Bacteria</taxon>
        <taxon>Bacillati</taxon>
        <taxon>Actinomycetota</taxon>
        <taxon>Actinomycetes</taxon>
        <taxon>Micrococcales</taxon>
        <taxon>Beutenbergiaceae</taxon>
        <taxon>Litorihabitans</taxon>
    </lineage>
</organism>
<accession>A0AA38CT66</accession>
<dbReference type="RefSeq" id="WP_348525583.1">
    <property type="nucleotide sequence ID" value="NZ_BSUM01000001.1"/>
</dbReference>
<dbReference type="PANTHER" id="PTHR33392">
    <property type="entry name" value="POLYISOPRENYL-TEICHOIC ACID--PEPTIDOGLYCAN TEICHOIC ACID TRANSFERASE TAGU"/>
    <property type="match status" value="1"/>
</dbReference>
<evidence type="ECO:0000313" key="6">
    <source>
        <dbReference type="Proteomes" id="UP001157161"/>
    </source>
</evidence>
<comment type="caution">
    <text evidence="5">The sequence shown here is derived from an EMBL/GenBank/DDBJ whole genome shotgun (WGS) entry which is preliminary data.</text>
</comment>
<protein>
    <recommendedName>
        <fullName evidence="4">Cell envelope-related transcriptional attenuator domain-containing protein</fullName>
    </recommendedName>
</protein>
<feature type="compositionally biased region" description="Low complexity" evidence="2">
    <location>
        <begin position="173"/>
        <end position="186"/>
    </location>
</feature>
<sequence>MSVVPATRPAVARRAASRRGTRRRVSRPLLVALVLLLVPVGAGLGGLWWLEGSLAGNIESLGDPFPEIPRGAATVPDAAAPPPAQQAGPDGAMNLLVLGTDSRISAGDPSQWEVGAQRTDTMMLVHVPADRRNLVVMSIPRDSWVDIPGHGRGRSTPPSPTAGRRSRSRRSARSPVSGSTTSSSPT</sequence>
<keyword evidence="3" id="KW-0812">Transmembrane</keyword>
<dbReference type="EMBL" id="BSUM01000001">
    <property type="protein sequence ID" value="GMA32711.1"/>
    <property type="molecule type" value="Genomic_DNA"/>
</dbReference>
<feature type="region of interest" description="Disordered" evidence="2">
    <location>
        <begin position="71"/>
        <end position="92"/>
    </location>
</feature>
<reference evidence="5" key="2">
    <citation type="submission" date="2023-02" db="EMBL/GenBank/DDBJ databases">
        <authorList>
            <person name="Sun Q."/>
            <person name="Mori K."/>
        </authorList>
    </citation>
    <scope>NUCLEOTIDE SEQUENCE</scope>
    <source>
        <strain evidence="5">NBRC 112290</strain>
    </source>
</reference>